<dbReference type="EMBL" id="JAPFCC010000001">
    <property type="protein sequence ID" value="MCW7553012.1"/>
    <property type="molecule type" value="Genomic_DNA"/>
</dbReference>
<keyword evidence="3" id="KW-1185">Reference proteome</keyword>
<comment type="caution">
    <text evidence="2">The sequence shown here is derived from an EMBL/GenBank/DDBJ whole genome shotgun (WGS) entry which is preliminary data.</text>
</comment>
<organism evidence="2 3">
    <name type="scientific">Endozoicomonas gorgoniicola</name>
    <dbReference type="NCBI Taxonomy" id="1234144"/>
    <lineage>
        <taxon>Bacteria</taxon>
        <taxon>Pseudomonadati</taxon>
        <taxon>Pseudomonadota</taxon>
        <taxon>Gammaproteobacteria</taxon>
        <taxon>Oceanospirillales</taxon>
        <taxon>Endozoicomonadaceae</taxon>
        <taxon>Endozoicomonas</taxon>
    </lineage>
</organism>
<protein>
    <recommendedName>
        <fullName evidence="1">HTH-like domain-containing protein</fullName>
    </recommendedName>
</protein>
<reference evidence="2 3" key="1">
    <citation type="submission" date="2022-10" db="EMBL/GenBank/DDBJ databases">
        <title>High-quality genome sequences of two octocoral-associated bacteria, Endozoicomonas euniceicola EF212 and Endozoicomonas gorgoniicola PS125.</title>
        <authorList>
            <person name="Chiou Y.-J."/>
            <person name="Chen Y.-H."/>
        </authorList>
    </citation>
    <scope>NUCLEOTIDE SEQUENCE [LARGE SCALE GENOMIC DNA]</scope>
    <source>
        <strain evidence="2 3">PS125</strain>
    </source>
</reference>
<dbReference type="Proteomes" id="UP001209854">
    <property type="component" value="Unassembled WGS sequence"/>
</dbReference>
<name>A0ABT3MUE4_9GAMM</name>
<evidence type="ECO:0000259" key="1">
    <source>
        <dbReference type="Pfam" id="PF24718"/>
    </source>
</evidence>
<dbReference type="Pfam" id="PF24718">
    <property type="entry name" value="HTH_73"/>
    <property type="match status" value="1"/>
</dbReference>
<proteinExistence type="predicted"/>
<dbReference type="InterPro" id="IPR056975">
    <property type="entry name" value="HTH_73"/>
</dbReference>
<evidence type="ECO:0000313" key="3">
    <source>
        <dbReference type="Proteomes" id="UP001209854"/>
    </source>
</evidence>
<dbReference type="RefSeq" id="WP_262567888.1">
    <property type="nucleotide sequence ID" value="NZ_JAPFCC010000001.1"/>
</dbReference>
<accession>A0ABT3MUE4</accession>
<feature type="domain" description="HTH-like" evidence="1">
    <location>
        <begin position="28"/>
        <end position="99"/>
    </location>
</feature>
<sequence length="100" mass="11227">MNSTLKPTLFPPVIAALCFYTKSEVGITKEDLGQKLNEMYFNYPDKETVVMIHLFGIKYAAEIKEVGISQKELTSIAKNQLSYVTEISKGMKLAKYVKAS</sequence>
<evidence type="ECO:0000313" key="2">
    <source>
        <dbReference type="EMBL" id="MCW7553012.1"/>
    </source>
</evidence>
<gene>
    <name evidence="2" type="ORF">NX722_10235</name>
</gene>